<evidence type="ECO:0000256" key="2">
    <source>
        <dbReference type="SAM" id="Coils"/>
    </source>
</evidence>
<dbReference type="EMBL" id="JADEVV010000020">
    <property type="protein sequence ID" value="MBE9253913.1"/>
    <property type="molecule type" value="Genomic_DNA"/>
</dbReference>
<accession>A0ABR9VTZ0</accession>
<dbReference type="SUPFAM" id="SSF53756">
    <property type="entry name" value="UDP-Glycosyltransferase/glycogen phosphorylase"/>
    <property type="match status" value="1"/>
</dbReference>
<proteinExistence type="predicted"/>
<dbReference type="PANTHER" id="PTHR46401:SF2">
    <property type="entry name" value="GLYCOSYLTRANSFERASE WBBK-RELATED"/>
    <property type="match status" value="1"/>
</dbReference>
<name>A0ABR9VTZ0_9SYNC</name>
<keyword evidence="5" id="KW-1185">Reference proteome</keyword>
<dbReference type="InterPro" id="IPR028098">
    <property type="entry name" value="Glyco_trans_4-like_N"/>
</dbReference>
<dbReference type="CDD" id="cd03809">
    <property type="entry name" value="GT4_MtfB-like"/>
    <property type="match status" value="1"/>
</dbReference>
<dbReference type="PANTHER" id="PTHR46401">
    <property type="entry name" value="GLYCOSYLTRANSFERASE WBBK-RELATED"/>
    <property type="match status" value="1"/>
</dbReference>
<comment type="caution">
    <text evidence="4">The sequence shown here is derived from an EMBL/GenBank/DDBJ whole genome shotgun (WGS) entry which is preliminary data.</text>
</comment>
<reference evidence="4 5" key="1">
    <citation type="submission" date="2020-10" db="EMBL/GenBank/DDBJ databases">
        <authorList>
            <person name="Castelo-Branco R."/>
            <person name="Eusebio N."/>
            <person name="Adriana R."/>
            <person name="Vieira A."/>
            <person name="Brugerolle De Fraissinette N."/>
            <person name="Rezende De Castro R."/>
            <person name="Schneider M.P."/>
            <person name="Vasconcelos V."/>
            <person name="Leao P.N."/>
        </authorList>
    </citation>
    <scope>NUCLEOTIDE SEQUENCE [LARGE SCALE GENOMIC DNA]</scope>
    <source>
        <strain evidence="4 5">LEGE 00031</strain>
    </source>
</reference>
<evidence type="ECO:0000313" key="4">
    <source>
        <dbReference type="EMBL" id="MBE9253913.1"/>
    </source>
</evidence>
<protein>
    <submittedName>
        <fullName evidence="4">Glycosyltransferase</fullName>
    </submittedName>
</protein>
<feature type="domain" description="Glycosyltransferase subfamily 4-like N-terminal" evidence="3">
    <location>
        <begin position="16"/>
        <end position="162"/>
    </location>
</feature>
<evidence type="ECO:0000259" key="3">
    <source>
        <dbReference type="Pfam" id="PF13439"/>
    </source>
</evidence>
<sequence>MKIVIDGIFFQIADTGIARVWRTLLEKWCDSGFIENIVLIDRGHTAPSLPGVQYYHLPPFNYQEEALFSGKLQDICNQFNADLFISTYYTTPLYTPSVLIIHDMIPEVIGLDLSEFWWREKRYAIVYASQYITVSRNTAKDLLKLCPEVKASQVNIIHNGVDSIFSPASAAEIAAVKYKFAINSPYLLLVGSRLSLNQYKNATILFQAFQTSKDLQKLTLVCVGGEITLESELAALASDINVCLVRPTDLELRCLYSGAIALVYPSLYEGFGLPILEAMACDCPVITCHNSSLPEVGEDAVIYVGGQDVVEMVAALEKVQTPTIRNELIARGEEQAKKFSWWTTATKISQLCLKTIENNKNRPQKQNFTALWQDFRQCQVEELKHRVLLGELEWKNAEANHVIDHLQAHNHNMAGRNAQLEVENKTLIEQIERQNLQIIQLETNNQVLQIELETSSQQIQELSNTKKTIKRLCKKALKKLFAFTGTKIH</sequence>
<dbReference type="Proteomes" id="UP000658720">
    <property type="component" value="Unassembled WGS sequence"/>
</dbReference>
<dbReference type="RefSeq" id="WP_194019641.1">
    <property type="nucleotide sequence ID" value="NZ_JADEVV010000020.1"/>
</dbReference>
<dbReference type="Pfam" id="PF13439">
    <property type="entry name" value="Glyco_transf_4"/>
    <property type="match status" value="1"/>
</dbReference>
<keyword evidence="1" id="KW-0808">Transferase</keyword>
<gene>
    <name evidence="4" type="ORF">IQ217_08665</name>
</gene>
<evidence type="ECO:0000256" key="1">
    <source>
        <dbReference type="ARBA" id="ARBA00022679"/>
    </source>
</evidence>
<feature type="coiled-coil region" evidence="2">
    <location>
        <begin position="417"/>
        <end position="479"/>
    </location>
</feature>
<organism evidence="4 5">
    <name type="scientific">Synechocystis salina LEGE 00031</name>
    <dbReference type="NCBI Taxonomy" id="1828736"/>
    <lineage>
        <taxon>Bacteria</taxon>
        <taxon>Bacillati</taxon>
        <taxon>Cyanobacteriota</taxon>
        <taxon>Cyanophyceae</taxon>
        <taxon>Synechococcales</taxon>
        <taxon>Merismopediaceae</taxon>
        <taxon>Synechocystis</taxon>
    </lineage>
</organism>
<keyword evidence="2" id="KW-0175">Coiled coil</keyword>
<dbReference type="Gene3D" id="3.40.50.2000">
    <property type="entry name" value="Glycogen Phosphorylase B"/>
    <property type="match status" value="2"/>
</dbReference>
<evidence type="ECO:0000313" key="5">
    <source>
        <dbReference type="Proteomes" id="UP000658720"/>
    </source>
</evidence>
<dbReference type="Pfam" id="PF13692">
    <property type="entry name" value="Glyco_trans_1_4"/>
    <property type="match status" value="1"/>
</dbReference>